<evidence type="ECO:0000313" key="2">
    <source>
        <dbReference type="Proteomes" id="UP000030111"/>
    </source>
</evidence>
<organism evidence="1 2">
    <name type="scientific">Flavobacterium subsaxonicum WB 4.1-42 = DSM 21790</name>
    <dbReference type="NCBI Taxonomy" id="1121898"/>
    <lineage>
        <taxon>Bacteria</taxon>
        <taxon>Pseudomonadati</taxon>
        <taxon>Bacteroidota</taxon>
        <taxon>Flavobacteriia</taxon>
        <taxon>Flavobacteriales</taxon>
        <taxon>Flavobacteriaceae</taxon>
        <taxon>Flavobacterium</taxon>
    </lineage>
</organism>
<gene>
    <name evidence="1" type="ORF">Q766_09130</name>
</gene>
<comment type="caution">
    <text evidence="1">The sequence shown here is derived from an EMBL/GenBank/DDBJ whole genome shotgun (WGS) entry which is preliminary data.</text>
</comment>
<sequence>MIKITKDTDIEAGNTIYNPTENVRYQVDAYTYDADSKTEVARLKPKLPLGINKKAFTLTIENMVKLGYKIDND</sequence>
<protein>
    <submittedName>
        <fullName evidence="1">Uncharacterized protein</fullName>
    </submittedName>
</protein>
<proteinExistence type="predicted"/>
<dbReference type="OrthoDB" id="9895281at2"/>
<dbReference type="Proteomes" id="UP000030111">
    <property type="component" value="Unassembled WGS sequence"/>
</dbReference>
<evidence type="ECO:0000313" key="1">
    <source>
        <dbReference type="EMBL" id="KGO93446.1"/>
    </source>
</evidence>
<dbReference type="RefSeq" id="WP_026990982.1">
    <property type="nucleotide sequence ID" value="NZ_AUGP01000018.1"/>
</dbReference>
<keyword evidence="2" id="KW-1185">Reference proteome</keyword>
<reference evidence="1 2" key="1">
    <citation type="submission" date="2013-09" db="EMBL/GenBank/DDBJ databases">
        <authorList>
            <person name="Zeng Z."/>
            <person name="Chen C."/>
        </authorList>
    </citation>
    <scope>NUCLEOTIDE SEQUENCE [LARGE SCALE GENOMIC DNA]</scope>
    <source>
        <strain evidence="1 2">WB 4.1-42</strain>
    </source>
</reference>
<name>A0A0A2MPC9_9FLAO</name>
<accession>A0A0A2MPC9</accession>
<dbReference type="STRING" id="1121898.GCA_000422725_02177"/>
<dbReference type="EMBL" id="JRLY01000005">
    <property type="protein sequence ID" value="KGO93446.1"/>
    <property type="molecule type" value="Genomic_DNA"/>
</dbReference>
<dbReference type="AlphaFoldDB" id="A0A0A2MPC9"/>